<feature type="domain" description="PPE" evidence="3">
    <location>
        <begin position="34"/>
        <end position="191"/>
    </location>
</feature>
<dbReference type="EMBL" id="JBGEDP010000001">
    <property type="protein sequence ID" value="MEY8017181.1"/>
    <property type="molecule type" value="Genomic_DNA"/>
</dbReference>
<evidence type="ECO:0000313" key="4">
    <source>
        <dbReference type="EMBL" id="MEY8017181.1"/>
    </source>
</evidence>
<comment type="caution">
    <text evidence="4">The sequence shown here is derived from an EMBL/GenBank/DDBJ whole genome shotgun (WGS) entry which is preliminary data.</text>
</comment>
<gene>
    <name evidence="4" type="ORF">AB8998_20370</name>
</gene>
<evidence type="ECO:0000256" key="2">
    <source>
        <dbReference type="SAM" id="MobiDB-lite"/>
    </source>
</evidence>
<dbReference type="PANTHER" id="PTHR46766">
    <property type="entry name" value="GLUTAMINE-RICH PROTEIN 2"/>
    <property type="match status" value="1"/>
</dbReference>
<protein>
    <submittedName>
        <fullName evidence="4">PPE domain-containing protein</fullName>
    </submittedName>
</protein>
<name>A0ABV4C3R4_9MYCO</name>
<evidence type="ECO:0000313" key="5">
    <source>
        <dbReference type="Proteomes" id="UP001564760"/>
    </source>
</evidence>
<sequence length="359" mass="36874">MCPTTPGIGPSSHSSIEGVFMFLRTARSVQLAMNFGMRPPEIISAQLYSGPGSELMMTAAAAWETLAGALGEAAAGYAAAIGQLARDCPDPATARALARHREWLDTLAARARQTAAHAEAAATAYEAAFAATVPPPAVEANRARRAALAATNFLGHTSADVADTDAVYEQMWAQDAAAMYAYAAASADAATVPPFAPPPAHRGETAPGVSGGWRVKAASDVVAAGRQVTAAIPDGLAGLSRSPLSSFDEPLLPVTASLSKLSSLSAPLDVAISHLNSLNKAAALRWMLPDPGGAGGAKITVRVGCGASVGLLTVPRGWTEPAPTTRGPARPLRRARVGEPIRLVAETEPPGQPSRRRPS</sequence>
<dbReference type="SUPFAM" id="SSF140459">
    <property type="entry name" value="PE/PPE dimer-like"/>
    <property type="match status" value="1"/>
</dbReference>
<dbReference type="Proteomes" id="UP001564760">
    <property type="component" value="Unassembled WGS sequence"/>
</dbReference>
<proteinExistence type="inferred from homology"/>
<dbReference type="Pfam" id="PF00823">
    <property type="entry name" value="PPE"/>
    <property type="match status" value="1"/>
</dbReference>
<dbReference type="PANTHER" id="PTHR46766:SF1">
    <property type="entry name" value="GLUTAMINE-RICH PROTEIN 2"/>
    <property type="match status" value="1"/>
</dbReference>
<dbReference type="InterPro" id="IPR038332">
    <property type="entry name" value="PPE_sf"/>
</dbReference>
<dbReference type="RefSeq" id="WP_369739503.1">
    <property type="nucleotide sequence ID" value="NZ_JBGEDP010000001.1"/>
</dbReference>
<keyword evidence="5" id="KW-1185">Reference proteome</keyword>
<evidence type="ECO:0000259" key="3">
    <source>
        <dbReference type="Pfam" id="PF00823"/>
    </source>
</evidence>
<dbReference type="InterPro" id="IPR000030">
    <property type="entry name" value="PPE_dom"/>
</dbReference>
<comment type="similarity">
    <text evidence="1">Belongs to the mycobacterial PPE family.</text>
</comment>
<accession>A0ABV4C3R4</accession>
<organism evidence="4 5">
    <name type="scientific">Mycobacterium servetii</name>
    <dbReference type="NCBI Taxonomy" id="3237418"/>
    <lineage>
        <taxon>Bacteria</taxon>
        <taxon>Bacillati</taxon>
        <taxon>Actinomycetota</taxon>
        <taxon>Actinomycetes</taxon>
        <taxon>Mycobacteriales</taxon>
        <taxon>Mycobacteriaceae</taxon>
        <taxon>Mycobacterium</taxon>
    </lineage>
</organism>
<reference evidence="4 5" key="1">
    <citation type="submission" date="2024-08" db="EMBL/GenBank/DDBJ databases">
        <title>Mycobacterium servetensis sp. nov., a novel rapid-growing mycobacterial species recovered from a human patient in Zaragoza, Spain.</title>
        <authorList>
            <person name="Tristancho-Baro A.I."/>
            <person name="Buenestado-Serrano S."/>
            <person name="Garcia De Viedma D."/>
            <person name="Milagro-Beamonte A."/>
            <person name="Burillo N."/>
            <person name="Sanz S."/>
            <person name="Lopez-Calleja A.I."/>
            <person name="Penas-Utrilla D."/>
            <person name="Guardingo M."/>
            <person name="Garcia M.J."/>
            <person name="Vinuelas-Bayon J."/>
        </authorList>
    </citation>
    <scope>NUCLEOTIDE SEQUENCE [LARGE SCALE GENOMIC DNA]</scope>
    <source>
        <strain evidence="5">HUMS_12744610</strain>
    </source>
</reference>
<dbReference type="Gene3D" id="1.20.1260.20">
    <property type="entry name" value="PPE superfamily"/>
    <property type="match status" value="1"/>
</dbReference>
<evidence type="ECO:0000256" key="1">
    <source>
        <dbReference type="ARBA" id="ARBA00010652"/>
    </source>
</evidence>
<feature type="region of interest" description="Disordered" evidence="2">
    <location>
        <begin position="317"/>
        <end position="359"/>
    </location>
</feature>